<reference evidence="1 2" key="1">
    <citation type="submission" date="2018-10" db="EMBL/GenBank/DDBJ databases">
        <title>Co-occurring genomic capacity for anaerobic methane metabolism and dissimilatory sulfite reduction discovered in the Korarchaeota.</title>
        <authorList>
            <person name="Mckay L.J."/>
            <person name="Dlakic M."/>
            <person name="Fields M.W."/>
            <person name="Delmont T.O."/>
            <person name="Eren A.M."/>
            <person name="Jay Z.J."/>
            <person name="Klingelsmith K.B."/>
            <person name="Rusch D.B."/>
            <person name="Inskeep W.P."/>
        </authorList>
    </citation>
    <scope>NUCLEOTIDE SEQUENCE [LARGE SCALE GENOMIC DNA]</scope>
    <source>
        <strain evidence="1 2">MDKW</strain>
    </source>
</reference>
<comment type="caution">
    <text evidence="1">The sequence shown here is derived from an EMBL/GenBank/DDBJ whole genome shotgun (WGS) entry which is preliminary data.</text>
</comment>
<sequence>MNVDLLALVFHLCDGRIKGVTRLNKIVFLLQEEFGLNGYSFSASKYGPWSGELADSIDELEKEGLIKIEEFSDPIYSFIQENPAKIITASDSLMKRGRRVFEDISARNKILAAEMRRRIRSYNSVPITYLLAYVYMKFPSFALNSAIRERVESWRRICKLKGGRGAKKEEDQVDGEEIWDSKVKMGYFRVCAEALSQQGVNLN</sequence>
<dbReference type="AlphaFoldDB" id="A0A3R9QHW0"/>
<name>A0A3R9QHW0_9CREN</name>
<keyword evidence="2" id="KW-1185">Reference proteome</keyword>
<proteinExistence type="predicted"/>
<accession>A0A3R9QHW0</accession>
<dbReference type="EMBL" id="RCOS01000049">
    <property type="protein sequence ID" value="RSN76932.1"/>
    <property type="molecule type" value="Genomic_DNA"/>
</dbReference>
<gene>
    <name evidence="1" type="ORF">D6D85_03370</name>
</gene>
<evidence type="ECO:0008006" key="3">
    <source>
        <dbReference type="Google" id="ProtNLM"/>
    </source>
</evidence>
<dbReference type="OrthoDB" id="34535at2157"/>
<protein>
    <recommendedName>
        <fullName evidence="3">DUF4065 domain-containing protein</fullName>
    </recommendedName>
</protein>
<organism evidence="1 2">
    <name type="scientific">Candidatus Methanodesulfokora washburnensis</name>
    <dbReference type="NCBI Taxonomy" id="2478471"/>
    <lineage>
        <taxon>Archaea</taxon>
        <taxon>Thermoproteota</taxon>
        <taxon>Candidatus Korarchaeia</taxon>
        <taxon>Candidatus Korarchaeia incertae sedis</taxon>
        <taxon>Candidatus Methanodesulfokora</taxon>
    </lineage>
</organism>
<evidence type="ECO:0000313" key="2">
    <source>
        <dbReference type="Proteomes" id="UP000277582"/>
    </source>
</evidence>
<evidence type="ECO:0000313" key="1">
    <source>
        <dbReference type="EMBL" id="RSN76932.1"/>
    </source>
</evidence>
<dbReference type="Proteomes" id="UP000277582">
    <property type="component" value="Unassembled WGS sequence"/>
</dbReference>
<dbReference type="RefSeq" id="WP_125670640.1">
    <property type="nucleotide sequence ID" value="NZ_RCOS01000049.1"/>
</dbReference>